<reference evidence="1" key="1">
    <citation type="journal article" date="2022" name="Int. J. Mol. Sci.">
        <title>Draft Genome of Tanacetum Coccineum: Genomic Comparison of Closely Related Tanacetum-Family Plants.</title>
        <authorList>
            <person name="Yamashiro T."/>
            <person name="Shiraishi A."/>
            <person name="Nakayama K."/>
            <person name="Satake H."/>
        </authorList>
    </citation>
    <scope>NUCLEOTIDE SEQUENCE</scope>
</reference>
<sequence>MDTTLRYVNENQTGQFGNQRIVTVAGARKTIGSQFKKLKRAKDFTYHKEKMLLCKKAEKGVPFQVEQADWLEDTNEEIGEQEQEAHYNFMAKI</sequence>
<organism evidence="1 2">
    <name type="scientific">Tanacetum coccineum</name>
    <dbReference type="NCBI Taxonomy" id="301880"/>
    <lineage>
        <taxon>Eukaryota</taxon>
        <taxon>Viridiplantae</taxon>
        <taxon>Streptophyta</taxon>
        <taxon>Embryophyta</taxon>
        <taxon>Tracheophyta</taxon>
        <taxon>Spermatophyta</taxon>
        <taxon>Magnoliopsida</taxon>
        <taxon>eudicotyledons</taxon>
        <taxon>Gunneridae</taxon>
        <taxon>Pentapetalae</taxon>
        <taxon>asterids</taxon>
        <taxon>campanulids</taxon>
        <taxon>Asterales</taxon>
        <taxon>Asteraceae</taxon>
        <taxon>Asteroideae</taxon>
        <taxon>Anthemideae</taxon>
        <taxon>Anthemidinae</taxon>
        <taxon>Tanacetum</taxon>
    </lineage>
</organism>
<reference evidence="1" key="2">
    <citation type="submission" date="2022-01" db="EMBL/GenBank/DDBJ databases">
        <authorList>
            <person name="Yamashiro T."/>
            <person name="Shiraishi A."/>
            <person name="Satake H."/>
            <person name="Nakayama K."/>
        </authorList>
    </citation>
    <scope>NUCLEOTIDE SEQUENCE</scope>
</reference>
<name>A0ABQ4Z8K1_9ASTR</name>
<gene>
    <name evidence="1" type="ORF">Tco_0769130</name>
</gene>
<proteinExistence type="predicted"/>
<evidence type="ECO:0000313" key="1">
    <source>
        <dbReference type="EMBL" id="GJS86494.1"/>
    </source>
</evidence>
<evidence type="ECO:0000313" key="2">
    <source>
        <dbReference type="Proteomes" id="UP001151760"/>
    </source>
</evidence>
<protein>
    <submittedName>
        <fullName evidence="1">Uncharacterized protein</fullName>
    </submittedName>
</protein>
<comment type="caution">
    <text evidence="1">The sequence shown here is derived from an EMBL/GenBank/DDBJ whole genome shotgun (WGS) entry which is preliminary data.</text>
</comment>
<dbReference type="EMBL" id="BQNB010011128">
    <property type="protein sequence ID" value="GJS86494.1"/>
    <property type="molecule type" value="Genomic_DNA"/>
</dbReference>
<dbReference type="Proteomes" id="UP001151760">
    <property type="component" value="Unassembled WGS sequence"/>
</dbReference>
<accession>A0ABQ4Z8K1</accession>
<keyword evidence="2" id="KW-1185">Reference proteome</keyword>